<keyword evidence="5 10" id="KW-0812">Transmembrane</keyword>
<keyword evidence="8 10" id="KW-1133">Transmembrane helix</keyword>
<keyword evidence="13" id="KW-1185">Reference proteome</keyword>
<name>A0A0S6VTZ9_9BACT</name>
<accession>A0A0S6VTZ9</accession>
<evidence type="ECO:0000256" key="2">
    <source>
        <dbReference type="ARBA" id="ARBA00004141"/>
    </source>
</evidence>
<dbReference type="GO" id="GO:0006508">
    <property type="term" value="P:proteolysis"/>
    <property type="evidence" value="ECO:0007669"/>
    <property type="project" value="UniProtKB-KW"/>
</dbReference>
<evidence type="ECO:0000259" key="11">
    <source>
        <dbReference type="Pfam" id="PF02163"/>
    </source>
</evidence>
<feature type="transmembrane region" description="Helical" evidence="10">
    <location>
        <begin position="129"/>
        <end position="154"/>
    </location>
</feature>
<feature type="transmembrane region" description="Helical" evidence="10">
    <location>
        <begin position="337"/>
        <end position="356"/>
    </location>
</feature>
<sequence>MNERFPVEPTPPAQVEYRIHEDGIETIYLSPQPKENIRLHVSLLFLTFLTTTLAGSQGYIDPPSLLVGMTYSVPVLVILLFHEFGHYLTARKYGVDVTLPYVIPGIPFLIGTFGAVIKMRSPLRTKTALFDIGIAGPLAGMAVALPITVVGLLFSRIESFTPSQSLQGLGDSLLFYLLCRIFVGTLQDASHTIILHPTAFAGWVGMLVTMLNLLPVGQLDGGHVTYAILGRQRHLRLGKVILPILLFFGMLPLPYTLYIMLFEAPETAFIHEMKPYGWLNWLLWIGLAGYVISARRQYRWMKNIALPAVLCVGILPFLPALYMQINHTPITAFMKNMTNYGWLGWLLWFWILKRIIKPTHPPIMDEAQPLDRRRMLLGWFALLMFVLIFMPAPFIMNLDLP</sequence>
<evidence type="ECO:0000313" key="13">
    <source>
        <dbReference type="Proteomes" id="UP000030700"/>
    </source>
</evidence>
<dbReference type="InterPro" id="IPR008915">
    <property type="entry name" value="Peptidase_M50"/>
</dbReference>
<feature type="transmembrane region" description="Helical" evidence="10">
    <location>
        <begin position="376"/>
        <end position="396"/>
    </location>
</feature>
<feature type="transmembrane region" description="Helical" evidence="10">
    <location>
        <begin position="275"/>
        <end position="292"/>
    </location>
</feature>
<comment type="subcellular location">
    <subcellularLocation>
        <location evidence="2">Membrane</location>
        <topology evidence="2">Multi-pass membrane protein</topology>
    </subcellularLocation>
</comment>
<feature type="transmembrane region" description="Helical" evidence="10">
    <location>
        <begin position="237"/>
        <end position="255"/>
    </location>
</feature>
<reference evidence="12" key="1">
    <citation type="journal article" date="2015" name="PeerJ">
        <title>First genomic representation of candidate bacterial phylum KSB3 points to enhanced environmental sensing as a trigger of wastewater bulking.</title>
        <authorList>
            <person name="Sekiguchi Y."/>
            <person name="Ohashi A."/>
            <person name="Parks D.H."/>
            <person name="Yamauchi T."/>
            <person name="Tyson G.W."/>
            <person name="Hugenholtz P."/>
        </authorList>
    </citation>
    <scope>NUCLEOTIDE SEQUENCE [LARGE SCALE GENOMIC DNA]</scope>
</reference>
<evidence type="ECO:0000256" key="3">
    <source>
        <dbReference type="ARBA" id="ARBA00007931"/>
    </source>
</evidence>
<feature type="transmembrane region" description="Helical" evidence="10">
    <location>
        <begin position="304"/>
        <end position="325"/>
    </location>
</feature>
<dbReference type="STRING" id="1499966.U14_02274"/>
<dbReference type="AlphaFoldDB" id="A0A0S6VTZ9"/>
<comment type="cofactor">
    <cofactor evidence="1">
        <name>Zn(2+)</name>
        <dbReference type="ChEBI" id="CHEBI:29105"/>
    </cofactor>
</comment>
<dbReference type="GO" id="GO:0016020">
    <property type="term" value="C:membrane"/>
    <property type="evidence" value="ECO:0007669"/>
    <property type="project" value="UniProtKB-SubCell"/>
</dbReference>
<dbReference type="GO" id="GO:0008233">
    <property type="term" value="F:peptidase activity"/>
    <property type="evidence" value="ECO:0007669"/>
    <property type="project" value="UniProtKB-KW"/>
</dbReference>
<dbReference type="PANTHER" id="PTHR31412:SF0">
    <property type="entry name" value="ZINC METALLOPROTEASE EGY1, CHLOROPLASTIC-RELATED"/>
    <property type="match status" value="1"/>
</dbReference>
<feature type="transmembrane region" description="Helical" evidence="10">
    <location>
        <begin position="193"/>
        <end position="216"/>
    </location>
</feature>
<keyword evidence="9 10" id="KW-0472">Membrane</keyword>
<keyword evidence="7" id="KW-0809">Transit peptide</keyword>
<comment type="similarity">
    <text evidence="3">Belongs to the peptidase M50B family.</text>
</comment>
<evidence type="ECO:0000256" key="1">
    <source>
        <dbReference type="ARBA" id="ARBA00001947"/>
    </source>
</evidence>
<gene>
    <name evidence="12" type="ORF">U14_02274</name>
</gene>
<dbReference type="EMBL" id="DF820456">
    <property type="protein sequence ID" value="GAK51032.1"/>
    <property type="molecule type" value="Genomic_DNA"/>
</dbReference>
<dbReference type="PANTHER" id="PTHR31412">
    <property type="entry name" value="ZINC METALLOPROTEASE EGY1"/>
    <property type="match status" value="1"/>
</dbReference>
<evidence type="ECO:0000256" key="10">
    <source>
        <dbReference type="SAM" id="Phobius"/>
    </source>
</evidence>
<feature type="domain" description="Peptidase M50" evidence="11">
    <location>
        <begin position="72"/>
        <end position="248"/>
    </location>
</feature>
<dbReference type="HOGENOM" id="CLU_028221_0_0_0"/>
<dbReference type="Pfam" id="PF02163">
    <property type="entry name" value="Peptidase_M50"/>
    <property type="match status" value="1"/>
</dbReference>
<evidence type="ECO:0000313" key="12">
    <source>
        <dbReference type="EMBL" id="GAK51032.1"/>
    </source>
</evidence>
<protein>
    <recommendedName>
        <fullName evidence="11">Peptidase M50 domain-containing protein</fullName>
    </recommendedName>
</protein>
<evidence type="ECO:0000256" key="7">
    <source>
        <dbReference type="ARBA" id="ARBA00022946"/>
    </source>
</evidence>
<evidence type="ECO:0000256" key="9">
    <source>
        <dbReference type="ARBA" id="ARBA00023136"/>
    </source>
</evidence>
<dbReference type="CDD" id="cd06160">
    <property type="entry name" value="S2P-M50_like_2"/>
    <property type="match status" value="1"/>
</dbReference>
<feature type="transmembrane region" description="Helical" evidence="10">
    <location>
        <begin position="166"/>
        <end position="187"/>
    </location>
</feature>
<feature type="transmembrane region" description="Helical" evidence="10">
    <location>
        <begin position="66"/>
        <end position="85"/>
    </location>
</feature>
<proteinExistence type="inferred from homology"/>
<evidence type="ECO:0000256" key="4">
    <source>
        <dbReference type="ARBA" id="ARBA00022670"/>
    </source>
</evidence>
<dbReference type="InterPro" id="IPR044838">
    <property type="entry name" value="EGY1-like"/>
</dbReference>
<feature type="transmembrane region" description="Helical" evidence="10">
    <location>
        <begin position="39"/>
        <end position="60"/>
    </location>
</feature>
<keyword evidence="6" id="KW-0378">Hydrolase</keyword>
<evidence type="ECO:0000256" key="8">
    <source>
        <dbReference type="ARBA" id="ARBA00022989"/>
    </source>
</evidence>
<dbReference type="Proteomes" id="UP000030700">
    <property type="component" value="Unassembled WGS sequence"/>
</dbReference>
<evidence type="ECO:0000256" key="6">
    <source>
        <dbReference type="ARBA" id="ARBA00022801"/>
    </source>
</evidence>
<evidence type="ECO:0000256" key="5">
    <source>
        <dbReference type="ARBA" id="ARBA00022692"/>
    </source>
</evidence>
<organism evidence="12">
    <name type="scientific">Candidatus Moduliflexus flocculans</name>
    <dbReference type="NCBI Taxonomy" id="1499966"/>
    <lineage>
        <taxon>Bacteria</taxon>
        <taxon>Candidatus Moduliflexota</taxon>
        <taxon>Candidatus Moduliflexia</taxon>
        <taxon>Candidatus Moduliflexales</taxon>
        <taxon>Candidatus Moduliflexaceae</taxon>
    </lineage>
</organism>
<keyword evidence="4" id="KW-0645">Protease</keyword>
<feature type="transmembrane region" description="Helical" evidence="10">
    <location>
        <begin position="97"/>
        <end position="117"/>
    </location>
</feature>